<dbReference type="KEGG" id="ago:AGOS_ACL196W"/>
<gene>
    <name evidence="11" type="ORF">AGOS_ACL196W</name>
</gene>
<dbReference type="InParanoid" id="Q75CW2"/>
<dbReference type="InterPro" id="IPR013785">
    <property type="entry name" value="Aldolase_TIM"/>
</dbReference>
<organism evidence="11 12">
    <name type="scientific">Eremothecium gossypii (strain ATCC 10895 / CBS 109.51 / FGSC 9923 / NRRL Y-1056)</name>
    <name type="common">Yeast</name>
    <name type="synonym">Ashbya gossypii</name>
    <dbReference type="NCBI Taxonomy" id="284811"/>
    <lineage>
        <taxon>Eukaryota</taxon>
        <taxon>Fungi</taxon>
        <taxon>Dikarya</taxon>
        <taxon>Ascomycota</taxon>
        <taxon>Saccharomycotina</taxon>
        <taxon>Saccharomycetes</taxon>
        <taxon>Saccharomycetales</taxon>
        <taxon>Saccharomycetaceae</taxon>
        <taxon>Eremothecium</taxon>
    </lineage>
</organism>
<evidence type="ECO:0000256" key="6">
    <source>
        <dbReference type="ARBA" id="ARBA00022679"/>
    </source>
</evidence>
<dbReference type="PANTHER" id="PTHR10683">
    <property type="entry name" value="TRANSALDOLASE"/>
    <property type="match status" value="1"/>
</dbReference>
<dbReference type="FunCoup" id="Q75CW2">
    <property type="interactions" value="703"/>
</dbReference>
<dbReference type="InterPro" id="IPR001585">
    <property type="entry name" value="TAL/FSA"/>
</dbReference>
<dbReference type="UniPathway" id="UPA00115">
    <property type="reaction ID" value="UER00414"/>
</dbReference>
<dbReference type="OMA" id="THAEFLW"/>
<accession>Q75CW2</accession>
<dbReference type="EC" id="2.2.1.2" evidence="4 10"/>
<dbReference type="STRING" id="284811.Q75CW2"/>
<evidence type="ECO:0000256" key="7">
    <source>
        <dbReference type="ARBA" id="ARBA00023126"/>
    </source>
</evidence>
<name>Q75CW2_EREGS</name>
<dbReference type="PROSITE" id="PS00958">
    <property type="entry name" value="TRANSALDOLASE_2"/>
    <property type="match status" value="1"/>
</dbReference>
<keyword evidence="12" id="KW-1185">Reference proteome</keyword>
<reference evidence="12" key="2">
    <citation type="journal article" date="2013" name="G3 (Bethesda)">
        <title>Genomes of Ashbya fungi isolated from insects reveal four mating-type loci, numerous translocations, lack of transposons, and distinct gene duplications.</title>
        <authorList>
            <person name="Dietrich F.S."/>
            <person name="Voegeli S."/>
            <person name="Kuo S."/>
            <person name="Philippsen P."/>
        </authorList>
    </citation>
    <scope>GENOME REANNOTATION</scope>
    <source>
        <strain evidence="12">ATCC 10895 / CBS 109.51 / FGSC 9923 / NRRL Y-1056</strain>
    </source>
</reference>
<evidence type="ECO:0000256" key="2">
    <source>
        <dbReference type="ARBA" id="ARBA00004857"/>
    </source>
</evidence>
<comment type="function">
    <text evidence="10">Catalyzes the rate-limiting step of the non-oxidative phase in the pentose phosphate pathway. Catalyzes the reversible conversion of sedheptulose-7-phosphate and D-glyceraldehyde 3-phosphate into erythrose-4-phosphate and beta-D-fructose 6-phosphate.</text>
</comment>
<evidence type="ECO:0000256" key="9">
    <source>
        <dbReference type="ARBA" id="ARBA00048810"/>
    </source>
</evidence>
<dbReference type="AlphaFoldDB" id="Q75CW2"/>
<comment type="similarity">
    <text evidence="3">Belongs to the transaldolase family. Type 1 subfamily.</text>
</comment>
<dbReference type="PANTHER" id="PTHR10683:SF18">
    <property type="entry name" value="TRANSALDOLASE"/>
    <property type="match status" value="1"/>
</dbReference>
<protein>
    <recommendedName>
        <fullName evidence="5 10">Transaldolase</fullName>
        <ecNumber evidence="4 10">2.2.1.2</ecNumber>
    </recommendedName>
</protein>
<evidence type="ECO:0000313" key="12">
    <source>
        <dbReference type="Proteomes" id="UP000000591"/>
    </source>
</evidence>
<dbReference type="NCBIfam" id="TIGR00874">
    <property type="entry name" value="talAB"/>
    <property type="match status" value="1"/>
</dbReference>
<dbReference type="Gene3D" id="3.20.20.70">
    <property type="entry name" value="Aldolase class I"/>
    <property type="match status" value="1"/>
</dbReference>
<dbReference type="HOGENOM" id="CLU_047470_0_1_1"/>
<evidence type="ECO:0000256" key="1">
    <source>
        <dbReference type="ARBA" id="ARBA00003518"/>
    </source>
</evidence>
<proteinExistence type="inferred from homology"/>
<comment type="function">
    <text evidence="1">Transaldolase is important for the balance of metabolites in the pentose-phosphate pathway.</text>
</comment>
<evidence type="ECO:0000256" key="3">
    <source>
        <dbReference type="ARBA" id="ARBA00008012"/>
    </source>
</evidence>
<keyword evidence="7 10" id="KW-0570">Pentose shunt</keyword>
<dbReference type="GO" id="GO:0005634">
    <property type="term" value="C:nucleus"/>
    <property type="evidence" value="ECO:0000318"/>
    <property type="project" value="GO_Central"/>
</dbReference>
<dbReference type="GeneID" id="4619328"/>
<comment type="catalytic activity">
    <reaction evidence="9 10">
        <text>D-sedoheptulose 7-phosphate + D-glyceraldehyde 3-phosphate = D-erythrose 4-phosphate + beta-D-fructose 6-phosphate</text>
        <dbReference type="Rhea" id="RHEA:17053"/>
        <dbReference type="ChEBI" id="CHEBI:16897"/>
        <dbReference type="ChEBI" id="CHEBI:57483"/>
        <dbReference type="ChEBI" id="CHEBI:57634"/>
        <dbReference type="ChEBI" id="CHEBI:59776"/>
        <dbReference type="EC" id="2.2.1.2"/>
    </reaction>
</comment>
<reference evidence="11 12" key="1">
    <citation type="journal article" date="2004" name="Science">
        <title>The Ashbya gossypii genome as a tool for mapping the ancient Saccharomyces cerevisiae genome.</title>
        <authorList>
            <person name="Dietrich F.S."/>
            <person name="Voegeli S."/>
            <person name="Brachat S."/>
            <person name="Lerch A."/>
            <person name="Gates K."/>
            <person name="Steiner S."/>
            <person name="Mohr C."/>
            <person name="Pohlmann R."/>
            <person name="Luedi P."/>
            <person name="Choi S."/>
            <person name="Wing R.A."/>
            <person name="Flavier A."/>
            <person name="Gaffney T.D."/>
            <person name="Philippsen P."/>
        </authorList>
    </citation>
    <scope>NUCLEOTIDE SEQUENCE [LARGE SCALE GENOMIC DNA]</scope>
    <source>
        <strain evidence="12">ATCC 10895 / CBS 109.51 / FGSC 9923 / NRRL Y-1056</strain>
    </source>
</reference>
<dbReference type="Pfam" id="PF00923">
    <property type="entry name" value="TAL_FSA"/>
    <property type="match status" value="1"/>
</dbReference>
<dbReference type="GO" id="GO:0004801">
    <property type="term" value="F:transaldolase activity"/>
    <property type="evidence" value="ECO:0000318"/>
    <property type="project" value="GO_Central"/>
</dbReference>
<keyword evidence="8" id="KW-0704">Schiff base</keyword>
<evidence type="ECO:0000256" key="8">
    <source>
        <dbReference type="ARBA" id="ARBA00023270"/>
    </source>
</evidence>
<dbReference type="PROSITE" id="PS01054">
    <property type="entry name" value="TRANSALDOLASE_1"/>
    <property type="match status" value="1"/>
</dbReference>
<dbReference type="GO" id="GO:0005975">
    <property type="term" value="P:carbohydrate metabolic process"/>
    <property type="evidence" value="ECO:0007669"/>
    <property type="project" value="InterPro"/>
</dbReference>
<dbReference type="EMBL" id="AE016816">
    <property type="protein sequence ID" value="AAS51032.2"/>
    <property type="molecule type" value="Genomic_DNA"/>
</dbReference>
<dbReference type="InterPro" id="IPR018225">
    <property type="entry name" value="Transaldolase_AS"/>
</dbReference>
<dbReference type="FunFam" id="3.20.20.70:FF:000088">
    <property type="entry name" value="Transaldolase"/>
    <property type="match status" value="1"/>
</dbReference>
<keyword evidence="6 10" id="KW-0808">Transferase</keyword>
<dbReference type="GO" id="GO:0009052">
    <property type="term" value="P:pentose-phosphate shunt, non-oxidative branch"/>
    <property type="evidence" value="ECO:0000318"/>
    <property type="project" value="GO_Central"/>
</dbReference>
<evidence type="ECO:0000256" key="4">
    <source>
        <dbReference type="ARBA" id="ARBA00013151"/>
    </source>
</evidence>
<dbReference type="eggNOG" id="KOG2772">
    <property type="taxonomic scope" value="Eukaryota"/>
</dbReference>
<dbReference type="CDD" id="cd00957">
    <property type="entry name" value="Transaldolase_TalAB"/>
    <property type="match status" value="1"/>
</dbReference>
<evidence type="ECO:0000256" key="10">
    <source>
        <dbReference type="RuleBase" id="RU000501"/>
    </source>
</evidence>
<evidence type="ECO:0000313" key="11">
    <source>
        <dbReference type="EMBL" id="AAS51032.2"/>
    </source>
</evidence>
<dbReference type="InterPro" id="IPR004730">
    <property type="entry name" value="Transaldolase_1"/>
</dbReference>
<sequence>MVEPTLKKQRTGNSLAQLKATGTTVVADTGDFEAIAKYAPQDATTNPSLILAAARKEGYQALIDRAVEYGRSRDGSVEQQTEAAVDRLLVEFGKEILKVVPGRVSTEVDARLSFDKDATVRKALEIISLYEQQGVSKDRVLIKIASTWEGIQAARELESQHGIHVNCTLLFSFCQAVAAAEAGVTLISPFVGRILDWYKASTGKTYSGDEDPGVLSVRRIYNYFKKHDYPTIVMGASFRNLDEIKALAGVDFLTISPALLEQLMTSADPVPQVLDPASAKAQGDDKVSYVEDEPAFRFALNDDAMATEKLAEGIRKFSEDIVTLFAMVEERIRA</sequence>
<dbReference type="Proteomes" id="UP000000591">
    <property type="component" value="Chromosome III"/>
</dbReference>
<dbReference type="SUPFAM" id="SSF51569">
    <property type="entry name" value="Aldolase"/>
    <property type="match status" value="1"/>
</dbReference>
<evidence type="ECO:0000256" key="5">
    <source>
        <dbReference type="ARBA" id="ARBA00018292"/>
    </source>
</evidence>
<dbReference type="OrthoDB" id="2015515at2759"/>
<dbReference type="GO" id="GO:0005737">
    <property type="term" value="C:cytoplasm"/>
    <property type="evidence" value="ECO:0007669"/>
    <property type="project" value="InterPro"/>
</dbReference>
<comment type="pathway">
    <text evidence="2 10">Carbohydrate degradation; pentose phosphate pathway; D-glyceraldehyde 3-phosphate and beta-D-fructose 6-phosphate from D-ribose 5-phosphate and D-xylulose 5-phosphate (non-oxidative stage): step 2/3.</text>
</comment>
<dbReference type="RefSeq" id="NP_983208.2">
    <property type="nucleotide sequence ID" value="NM_208561.2"/>
</dbReference>